<name>A0ABU9HRX0_9FLAO</name>
<dbReference type="InterPro" id="IPR006179">
    <property type="entry name" value="5_nucleotidase/apyrase"/>
</dbReference>
<sequence length="264" mass="29525">MIIFKKYSTSVRRFVLFAAMAGIIACGSTGLQNTKIEGKKIPVTNEYADTQEIDAFIKPYREHIDKDLDSVLAYAPETLDKSKSIDGWQTAIGNLMADVTLEAADKVLFARQKRHADICLLNHGGIRSIIPKGNVTTRTAFNIMPFENSLVVIALKGEQVREMADYIIKEKKPHPLAGMEIHLNKDATMVKDITIQGKPLDISKIYNVATSDYLSGGGDNMAFFKRGVATYDLDYKLRNVFIDYFKATDTLYASKSLRIITDKQ</sequence>
<dbReference type="PROSITE" id="PS51257">
    <property type="entry name" value="PROKAR_LIPOPROTEIN"/>
    <property type="match status" value="1"/>
</dbReference>
<dbReference type="Pfam" id="PF02872">
    <property type="entry name" value="5_nucleotid_C"/>
    <property type="match status" value="1"/>
</dbReference>
<dbReference type="PRINTS" id="PR01607">
    <property type="entry name" value="APYRASEFAMLY"/>
</dbReference>
<evidence type="ECO:0000256" key="1">
    <source>
        <dbReference type="SAM" id="SignalP"/>
    </source>
</evidence>
<feature type="signal peptide" evidence="1">
    <location>
        <begin position="1"/>
        <end position="21"/>
    </location>
</feature>
<reference evidence="3 4" key="1">
    <citation type="submission" date="2024-04" db="EMBL/GenBank/DDBJ databases">
        <title>Flavobacterium sp. DGU11 16S ribosomal RNA gene Genome sequencing and assembly.</title>
        <authorList>
            <person name="Park S."/>
        </authorList>
    </citation>
    <scope>NUCLEOTIDE SEQUENCE [LARGE SCALE GENOMIC DNA]</scope>
    <source>
        <strain evidence="3 4">DGU11</strain>
    </source>
</reference>
<dbReference type="PANTHER" id="PTHR11575:SF24">
    <property type="entry name" value="5'-NUCLEOTIDASE"/>
    <property type="match status" value="1"/>
</dbReference>
<dbReference type="InterPro" id="IPR008334">
    <property type="entry name" value="5'-Nucleotdase_C"/>
</dbReference>
<dbReference type="PANTHER" id="PTHR11575">
    <property type="entry name" value="5'-NUCLEOTIDASE-RELATED"/>
    <property type="match status" value="1"/>
</dbReference>
<proteinExistence type="predicted"/>
<evidence type="ECO:0000313" key="3">
    <source>
        <dbReference type="EMBL" id="MEL1242908.1"/>
    </source>
</evidence>
<keyword evidence="1" id="KW-0732">Signal</keyword>
<comment type="caution">
    <text evidence="3">The sequence shown here is derived from an EMBL/GenBank/DDBJ whole genome shotgun (WGS) entry which is preliminary data.</text>
</comment>
<dbReference type="RefSeq" id="WP_341695230.1">
    <property type="nucleotide sequence ID" value="NZ_JBBYHR010000001.1"/>
</dbReference>
<dbReference type="Proteomes" id="UP001464555">
    <property type="component" value="Unassembled WGS sequence"/>
</dbReference>
<evidence type="ECO:0000259" key="2">
    <source>
        <dbReference type="Pfam" id="PF02872"/>
    </source>
</evidence>
<dbReference type="EMBL" id="JBBYHR010000001">
    <property type="protein sequence ID" value="MEL1242908.1"/>
    <property type="molecule type" value="Genomic_DNA"/>
</dbReference>
<evidence type="ECO:0000313" key="4">
    <source>
        <dbReference type="Proteomes" id="UP001464555"/>
    </source>
</evidence>
<accession>A0ABU9HRX0</accession>
<dbReference type="Gene3D" id="3.90.780.10">
    <property type="entry name" value="5'-Nucleotidase, C-terminal domain"/>
    <property type="match status" value="1"/>
</dbReference>
<keyword evidence="3" id="KW-0378">Hydrolase</keyword>
<protein>
    <submittedName>
        <fullName evidence="3">5'-nucleotidase</fullName>
        <ecNumber evidence="3">3.1.3.5</ecNumber>
    </submittedName>
</protein>
<dbReference type="EC" id="3.1.3.5" evidence="3"/>
<feature type="chain" id="PRO_5047457124" evidence="1">
    <location>
        <begin position="22"/>
        <end position="264"/>
    </location>
</feature>
<gene>
    <name evidence="3" type="ORF">AAEO56_01430</name>
</gene>
<dbReference type="InterPro" id="IPR036907">
    <property type="entry name" value="5'-Nucleotdase_C_sf"/>
</dbReference>
<feature type="domain" description="5'-Nucleotidase C-terminal" evidence="2">
    <location>
        <begin position="88"/>
        <end position="225"/>
    </location>
</feature>
<dbReference type="SUPFAM" id="SSF55816">
    <property type="entry name" value="5'-nucleotidase (syn. UDP-sugar hydrolase), C-terminal domain"/>
    <property type="match status" value="1"/>
</dbReference>
<keyword evidence="4" id="KW-1185">Reference proteome</keyword>
<dbReference type="GO" id="GO:0008253">
    <property type="term" value="F:5'-nucleotidase activity"/>
    <property type="evidence" value="ECO:0007669"/>
    <property type="project" value="UniProtKB-EC"/>
</dbReference>
<organism evidence="3 4">
    <name type="scientific">Flavobacterium arundinis</name>
    <dbReference type="NCBI Taxonomy" id="3139143"/>
    <lineage>
        <taxon>Bacteria</taxon>
        <taxon>Pseudomonadati</taxon>
        <taxon>Bacteroidota</taxon>
        <taxon>Flavobacteriia</taxon>
        <taxon>Flavobacteriales</taxon>
        <taxon>Flavobacteriaceae</taxon>
        <taxon>Flavobacterium</taxon>
    </lineage>
</organism>